<organism evidence="2 3">
    <name type="scientific">Platanthera zijinensis</name>
    <dbReference type="NCBI Taxonomy" id="2320716"/>
    <lineage>
        <taxon>Eukaryota</taxon>
        <taxon>Viridiplantae</taxon>
        <taxon>Streptophyta</taxon>
        <taxon>Embryophyta</taxon>
        <taxon>Tracheophyta</taxon>
        <taxon>Spermatophyta</taxon>
        <taxon>Magnoliopsida</taxon>
        <taxon>Liliopsida</taxon>
        <taxon>Asparagales</taxon>
        <taxon>Orchidaceae</taxon>
        <taxon>Orchidoideae</taxon>
        <taxon>Orchideae</taxon>
        <taxon>Orchidinae</taxon>
        <taxon>Platanthera</taxon>
    </lineage>
</organism>
<gene>
    <name evidence="2" type="ORF">KSP39_PZI020054</name>
</gene>
<name>A0AAP0FWQ3_9ASPA</name>
<evidence type="ECO:0000256" key="1">
    <source>
        <dbReference type="SAM" id="MobiDB-lite"/>
    </source>
</evidence>
<reference evidence="2 3" key="1">
    <citation type="journal article" date="2022" name="Nat. Plants">
        <title>Genomes of leafy and leafless Platanthera orchids illuminate the evolution of mycoheterotrophy.</title>
        <authorList>
            <person name="Li M.H."/>
            <person name="Liu K.W."/>
            <person name="Li Z."/>
            <person name="Lu H.C."/>
            <person name="Ye Q.L."/>
            <person name="Zhang D."/>
            <person name="Wang J.Y."/>
            <person name="Li Y.F."/>
            <person name="Zhong Z.M."/>
            <person name="Liu X."/>
            <person name="Yu X."/>
            <person name="Liu D.K."/>
            <person name="Tu X.D."/>
            <person name="Liu B."/>
            <person name="Hao Y."/>
            <person name="Liao X.Y."/>
            <person name="Jiang Y.T."/>
            <person name="Sun W.H."/>
            <person name="Chen J."/>
            <person name="Chen Y.Q."/>
            <person name="Ai Y."/>
            <person name="Zhai J.W."/>
            <person name="Wu S.S."/>
            <person name="Zhou Z."/>
            <person name="Hsiao Y.Y."/>
            <person name="Wu W.L."/>
            <person name="Chen Y.Y."/>
            <person name="Lin Y.F."/>
            <person name="Hsu J.L."/>
            <person name="Li C.Y."/>
            <person name="Wang Z.W."/>
            <person name="Zhao X."/>
            <person name="Zhong W.Y."/>
            <person name="Ma X.K."/>
            <person name="Ma L."/>
            <person name="Huang J."/>
            <person name="Chen G.Z."/>
            <person name="Huang M.Z."/>
            <person name="Huang L."/>
            <person name="Peng D.H."/>
            <person name="Luo Y.B."/>
            <person name="Zou S.Q."/>
            <person name="Chen S.P."/>
            <person name="Lan S."/>
            <person name="Tsai W.C."/>
            <person name="Van de Peer Y."/>
            <person name="Liu Z.J."/>
        </authorList>
    </citation>
    <scope>NUCLEOTIDE SEQUENCE [LARGE SCALE GENOMIC DNA]</scope>
    <source>
        <strain evidence="2">Lor287</strain>
    </source>
</reference>
<evidence type="ECO:0000313" key="3">
    <source>
        <dbReference type="Proteomes" id="UP001418222"/>
    </source>
</evidence>
<accession>A0AAP0FWQ3</accession>
<comment type="caution">
    <text evidence="2">The sequence shown here is derived from an EMBL/GenBank/DDBJ whole genome shotgun (WGS) entry which is preliminary data.</text>
</comment>
<dbReference type="EMBL" id="JBBWWQ010000018">
    <property type="protein sequence ID" value="KAK8921025.1"/>
    <property type="molecule type" value="Genomic_DNA"/>
</dbReference>
<sequence length="176" mass="19798">MKSNPEHLREESFDSMSDFPDTPPTQKVNLQHRLVSFETVNLPKLHFSPHSNEGREPHSRILFWACLAEQFVSGTTATRGELEPSPNKRSRAPACSDQNSAWSLSFQQRCYLQAPRAEHIFPPPEARSSHLAGSISPEVLAGSSRRPRLAARELVVSLVSPRRRLSSRRSSSRSSR</sequence>
<feature type="region of interest" description="Disordered" evidence="1">
    <location>
        <begin position="1"/>
        <end position="27"/>
    </location>
</feature>
<dbReference type="Proteomes" id="UP001418222">
    <property type="component" value="Unassembled WGS sequence"/>
</dbReference>
<protein>
    <submittedName>
        <fullName evidence="2">Uncharacterized protein</fullName>
    </submittedName>
</protein>
<proteinExistence type="predicted"/>
<keyword evidence="3" id="KW-1185">Reference proteome</keyword>
<dbReference type="AlphaFoldDB" id="A0AAP0FWQ3"/>
<feature type="region of interest" description="Disordered" evidence="1">
    <location>
        <begin position="77"/>
        <end position="97"/>
    </location>
</feature>
<evidence type="ECO:0000313" key="2">
    <source>
        <dbReference type="EMBL" id="KAK8921025.1"/>
    </source>
</evidence>
<feature type="compositionally biased region" description="Basic and acidic residues" evidence="1">
    <location>
        <begin position="1"/>
        <end position="12"/>
    </location>
</feature>